<name>A0A9N9KH42_9GLOM</name>
<proteinExistence type="predicted"/>
<dbReference type="EMBL" id="CAJVQA010061945">
    <property type="protein sequence ID" value="CAG8829281.1"/>
    <property type="molecule type" value="Genomic_DNA"/>
</dbReference>
<gene>
    <name evidence="2" type="ORF">CPELLU_LOCUS20476</name>
</gene>
<dbReference type="Proteomes" id="UP000789759">
    <property type="component" value="Unassembled WGS sequence"/>
</dbReference>
<feature type="non-terminal residue" evidence="2">
    <location>
        <position position="1"/>
    </location>
</feature>
<comment type="caution">
    <text evidence="2">The sequence shown here is derived from an EMBL/GenBank/DDBJ whole genome shotgun (WGS) entry which is preliminary data.</text>
</comment>
<feature type="transmembrane region" description="Helical" evidence="1">
    <location>
        <begin position="21"/>
        <end position="44"/>
    </location>
</feature>
<sequence length="46" mass="5031">IVSAYSTLHCTLALRNGYTNAAFITSFVISVIFFLGFVYGLFVCCS</sequence>
<keyword evidence="1" id="KW-0472">Membrane</keyword>
<keyword evidence="3" id="KW-1185">Reference proteome</keyword>
<dbReference type="AlphaFoldDB" id="A0A9N9KH42"/>
<accession>A0A9N9KH42</accession>
<feature type="non-terminal residue" evidence="2">
    <location>
        <position position="46"/>
    </location>
</feature>
<protein>
    <submittedName>
        <fullName evidence="2">13214_t:CDS:1</fullName>
    </submittedName>
</protein>
<evidence type="ECO:0000313" key="3">
    <source>
        <dbReference type="Proteomes" id="UP000789759"/>
    </source>
</evidence>
<keyword evidence="1" id="KW-1133">Transmembrane helix</keyword>
<evidence type="ECO:0000256" key="1">
    <source>
        <dbReference type="SAM" id="Phobius"/>
    </source>
</evidence>
<organism evidence="2 3">
    <name type="scientific">Cetraspora pellucida</name>
    <dbReference type="NCBI Taxonomy" id="1433469"/>
    <lineage>
        <taxon>Eukaryota</taxon>
        <taxon>Fungi</taxon>
        <taxon>Fungi incertae sedis</taxon>
        <taxon>Mucoromycota</taxon>
        <taxon>Glomeromycotina</taxon>
        <taxon>Glomeromycetes</taxon>
        <taxon>Diversisporales</taxon>
        <taxon>Gigasporaceae</taxon>
        <taxon>Cetraspora</taxon>
    </lineage>
</organism>
<evidence type="ECO:0000313" key="2">
    <source>
        <dbReference type="EMBL" id="CAG8829281.1"/>
    </source>
</evidence>
<keyword evidence="1" id="KW-0812">Transmembrane</keyword>
<reference evidence="2" key="1">
    <citation type="submission" date="2021-06" db="EMBL/GenBank/DDBJ databases">
        <authorList>
            <person name="Kallberg Y."/>
            <person name="Tangrot J."/>
            <person name="Rosling A."/>
        </authorList>
    </citation>
    <scope>NUCLEOTIDE SEQUENCE</scope>
    <source>
        <strain evidence="2">FL966</strain>
    </source>
</reference>